<dbReference type="SUPFAM" id="SSF57850">
    <property type="entry name" value="RING/U-box"/>
    <property type="match status" value="1"/>
</dbReference>
<keyword evidence="1" id="KW-0479">Metal-binding</keyword>
<dbReference type="GeneID" id="89947616"/>
<proteinExistence type="predicted"/>
<protein>
    <recommendedName>
        <fullName evidence="2">RING-type domain-containing protein</fullName>
    </recommendedName>
</protein>
<reference evidence="3 4" key="1">
    <citation type="submission" date="2022-11" db="EMBL/GenBank/DDBJ databases">
        <title>Mucor velutinosus strain NIH1002 WGS.</title>
        <authorList>
            <person name="Subramanian P."/>
            <person name="Mullikin J.C."/>
            <person name="Segre J.A."/>
            <person name="Zelazny A.M."/>
        </authorList>
    </citation>
    <scope>NUCLEOTIDE SEQUENCE [LARGE SCALE GENOMIC DNA]</scope>
    <source>
        <strain evidence="3 4">NIH1002</strain>
    </source>
</reference>
<evidence type="ECO:0000256" key="1">
    <source>
        <dbReference type="PROSITE-ProRule" id="PRU00175"/>
    </source>
</evidence>
<dbReference type="RefSeq" id="XP_064678581.1">
    <property type="nucleotide sequence ID" value="XM_064823269.1"/>
</dbReference>
<dbReference type="InterPro" id="IPR001841">
    <property type="entry name" value="Znf_RING"/>
</dbReference>
<dbReference type="GO" id="GO:0008270">
    <property type="term" value="F:zinc ion binding"/>
    <property type="evidence" value="ECO:0007669"/>
    <property type="project" value="UniProtKB-KW"/>
</dbReference>
<dbReference type="Proteomes" id="UP001304243">
    <property type="component" value="Unassembled WGS sequence"/>
</dbReference>
<evidence type="ECO:0000313" key="4">
    <source>
        <dbReference type="Proteomes" id="UP001304243"/>
    </source>
</evidence>
<dbReference type="AlphaFoldDB" id="A0AAN7DA65"/>
<sequence length="202" mass="22300">MTAVCGICVSNAVEENCYIFMPGCGHVFDRACLGVEYTCPKCKSNYLLPSPCRPFQLAGSASFIEHKELHKHLMHANCTITQLKDELEKTYEDLSVEQRSRKKSSESPIDLNQQLVALQEKYNNLNSNEIGRLAVAAISEEEAFITVDLGSSDIQATSRPRNPVPAKEPAKICEENIAYLQLQDDKIKAARSLQCSNSGTGS</sequence>
<keyword evidence="1" id="KW-0862">Zinc</keyword>
<evidence type="ECO:0000259" key="2">
    <source>
        <dbReference type="PROSITE" id="PS50089"/>
    </source>
</evidence>
<comment type="caution">
    <text evidence="3">The sequence shown here is derived from an EMBL/GenBank/DDBJ whole genome shotgun (WGS) entry which is preliminary data.</text>
</comment>
<gene>
    <name evidence="3" type="ORF">ATC70_003914</name>
</gene>
<dbReference type="EMBL" id="JASEJX010000025">
    <property type="protein sequence ID" value="KAK4511915.1"/>
    <property type="molecule type" value="Genomic_DNA"/>
</dbReference>
<dbReference type="PROSITE" id="PS50089">
    <property type="entry name" value="ZF_RING_2"/>
    <property type="match status" value="1"/>
</dbReference>
<name>A0AAN7DA65_9FUNG</name>
<feature type="domain" description="RING-type" evidence="2">
    <location>
        <begin position="5"/>
        <end position="43"/>
    </location>
</feature>
<evidence type="ECO:0000313" key="3">
    <source>
        <dbReference type="EMBL" id="KAK4511915.1"/>
    </source>
</evidence>
<accession>A0AAN7DA65</accession>
<keyword evidence="4" id="KW-1185">Reference proteome</keyword>
<keyword evidence="1" id="KW-0863">Zinc-finger</keyword>
<organism evidence="3 4">
    <name type="scientific">Mucor velutinosus</name>
    <dbReference type="NCBI Taxonomy" id="708070"/>
    <lineage>
        <taxon>Eukaryota</taxon>
        <taxon>Fungi</taxon>
        <taxon>Fungi incertae sedis</taxon>
        <taxon>Mucoromycota</taxon>
        <taxon>Mucoromycotina</taxon>
        <taxon>Mucoromycetes</taxon>
        <taxon>Mucorales</taxon>
        <taxon>Mucorineae</taxon>
        <taxon>Mucoraceae</taxon>
        <taxon>Mucor</taxon>
    </lineage>
</organism>